<reference evidence="1" key="1">
    <citation type="submission" date="2014-09" db="EMBL/GenBank/DDBJ databases">
        <authorList>
            <person name="Magalhaes I.L.F."/>
            <person name="Oliveira U."/>
            <person name="Santos F.R."/>
            <person name="Vidigal T.H.D.A."/>
            <person name="Brescovit A.D."/>
            <person name="Santos A.J."/>
        </authorList>
    </citation>
    <scope>NUCLEOTIDE SEQUENCE</scope>
    <source>
        <tissue evidence="1">Shoot tissue taken approximately 20 cm above the soil surface</tissue>
    </source>
</reference>
<proteinExistence type="predicted"/>
<organism evidence="1">
    <name type="scientific">Arundo donax</name>
    <name type="common">Giant reed</name>
    <name type="synonym">Donax arundinaceus</name>
    <dbReference type="NCBI Taxonomy" id="35708"/>
    <lineage>
        <taxon>Eukaryota</taxon>
        <taxon>Viridiplantae</taxon>
        <taxon>Streptophyta</taxon>
        <taxon>Embryophyta</taxon>
        <taxon>Tracheophyta</taxon>
        <taxon>Spermatophyta</taxon>
        <taxon>Magnoliopsida</taxon>
        <taxon>Liliopsida</taxon>
        <taxon>Poales</taxon>
        <taxon>Poaceae</taxon>
        <taxon>PACMAD clade</taxon>
        <taxon>Arundinoideae</taxon>
        <taxon>Arundineae</taxon>
        <taxon>Arundo</taxon>
    </lineage>
</organism>
<evidence type="ECO:0000313" key="1">
    <source>
        <dbReference type="EMBL" id="JAD27172.1"/>
    </source>
</evidence>
<accession>A0A0A8YX38</accession>
<dbReference type="EMBL" id="GBRH01270723">
    <property type="protein sequence ID" value="JAD27172.1"/>
    <property type="molecule type" value="Transcribed_RNA"/>
</dbReference>
<dbReference type="AlphaFoldDB" id="A0A0A8YX38"/>
<reference evidence="1" key="2">
    <citation type="journal article" date="2015" name="Data Brief">
        <title>Shoot transcriptome of the giant reed, Arundo donax.</title>
        <authorList>
            <person name="Barrero R.A."/>
            <person name="Guerrero F.D."/>
            <person name="Moolhuijzen P."/>
            <person name="Goolsby J.A."/>
            <person name="Tidwell J."/>
            <person name="Bellgard S.E."/>
            <person name="Bellgard M.I."/>
        </authorList>
    </citation>
    <scope>NUCLEOTIDE SEQUENCE</scope>
    <source>
        <tissue evidence="1">Shoot tissue taken approximately 20 cm above the soil surface</tissue>
    </source>
</reference>
<sequence>MQAFRNTNIQQKVTLSRLSPTKWIIGTTWYFQLVH</sequence>
<protein>
    <submittedName>
        <fullName evidence="1">Uncharacterized protein</fullName>
    </submittedName>
</protein>
<name>A0A0A8YX38_ARUDO</name>